<feature type="binding site" evidence="16">
    <location>
        <position position="501"/>
    </location>
    <ligand>
        <name>Zn(2+)</name>
        <dbReference type="ChEBI" id="CHEBI:29105"/>
        <note>catalytic</note>
    </ligand>
</feature>
<evidence type="ECO:0000256" key="10">
    <source>
        <dbReference type="ARBA" id="ARBA00022833"/>
    </source>
</evidence>
<feature type="binding site" evidence="16">
    <location>
        <begin position="202"/>
        <end position="209"/>
    </location>
    <ligand>
        <name>ATP</name>
        <dbReference type="ChEBI" id="CHEBI:30616"/>
    </ligand>
</feature>
<evidence type="ECO:0000256" key="14">
    <source>
        <dbReference type="ARBA" id="ARBA00023136"/>
    </source>
</evidence>
<dbReference type="FunFam" id="1.10.8.60:FF:000001">
    <property type="entry name" value="ATP-dependent zinc metalloprotease FtsH"/>
    <property type="match status" value="1"/>
</dbReference>
<comment type="function">
    <text evidence="16">Acts as a processive, ATP-dependent zinc metallopeptidase for both cytoplasmic and membrane proteins. Plays a role in the quality control of integral membrane proteins.</text>
</comment>
<dbReference type="RefSeq" id="WP_103066529.1">
    <property type="nucleotide sequence ID" value="NZ_AZRL01000004.1"/>
</dbReference>
<comment type="similarity">
    <text evidence="17">Belongs to the AAA ATPase family.</text>
</comment>
<dbReference type="InterPro" id="IPR005936">
    <property type="entry name" value="FtsH"/>
</dbReference>
<dbReference type="GO" id="GO:0008270">
    <property type="term" value="F:zinc ion binding"/>
    <property type="evidence" value="ECO:0007669"/>
    <property type="project" value="UniProtKB-UniRule"/>
</dbReference>
<keyword evidence="6 16" id="KW-0812">Transmembrane</keyword>
<comment type="cofactor">
    <cofactor evidence="16">
        <name>Zn(2+)</name>
        <dbReference type="ChEBI" id="CHEBI:29105"/>
    </cofactor>
    <text evidence="16">Binds 1 zinc ion per subunit.</text>
</comment>
<evidence type="ECO:0000256" key="2">
    <source>
        <dbReference type="ARBA" id="ARBA00010044"/>
    </source>
</evidence>
<comment type="subcellular location">
    <subcellularLocation>
        <location evidence="16">Cell membrane</location>
        <topology evidence="16">Multi-pass membrane protein</topology>
        <orientation evidence="16">Cytoplasmic side</orientation>
    </subcellularLocation>
    <subcellularLocation>
        <location evidence="1">Membrane</location>
    </subcellularLocation>
</comment>
<dbReference type="EC" id="3.4.24.-" evidence="16"/>
<dbReference type="GO" id="GO:0004176">
    <property type="term" value="F:ATP-dependent peptidase activity"/>
    <property type="evidence" value="ECO:0007669"/>
    <property type="project" value="InterPro"/>
</dbReference>
<feature type="binding site" evidence="16">
    <location>
        <position position="428"/>
    </location>
    <ligand>
        <name>Zn(2+)</name>
        <dbReference type="ChEBI" id="CHEBI:29105"/>
        <note>catalytic</note>
    </ligand>
</feature>
<keyword evidence="9 16" id="KW-0378">Hydrolase</keyword>
<proteinExistence type="inferred from homology"/>
<evidence type="ECO:0000313" key="19">
    <source>
        <dbReference type="EMBL" id="PNR97692.1"/>
    </source>
</evidence>
<evidence type="ECO:0000256" key="4">
    <source>
        <dbReference type="ARBA" id="ARBA00022519"/>
    </source>
</evidence>
<keyword evidence="19" id="KW-0132">Cell division</keyword>
<keyword evidence="8 16" id="KW-0547">Nucleotide-binding</keyword>
<dbReference type="OrthoDB" id="9809379at2"/>
<dbReference type="FunFam" id="1.20.58.760:FF:000001">
    <property type="entry name" value="ATP-dependent zinc metalloprotease FtsH"/>
    <property type="match status" value="1"/>
</dbReference>
<dbReference type="GO" id="GO:0016887">
    <property type="term" value="F:ATP hydrolysis activity"/>
    <property type="evidence" value="ECO:0007669"/>
    <property type="project" value="UniProtKB-UniRule"/>
</dbReference>
<evidence type="ECO:0000256" key="16">
    <source>
        <dbReference type="HAMAP-Rule" id="MF_01458"/>
    </source>
</evidence>
<dbReference type="GO" id="GO:0030163">
    <property type="term" value="P:protein catabolic process"/>
    <property type="evidence" value="ECO:0007669"/>
    <property type="project" value="UniProtKB-UniRule"/>
</dbReference>
<dbReference type="PROSITE" id="PS00674">
    <property type="entry name" value="AAA"/>
    <property type="match status" value="1"/>
</dbReference>
<evidence type="ECO:0000256" key="1">
    <source>
        <dbReference type="ARBA" id="ARBA00004370"/>
    </source>
</evidence>
<reference evidence="19" key="1">
    <citation type="submission" date="2013-12" db="EMBL/GenBank/DDBJ databases">
        <title>Comparative genomics of Petrotoga isolates.</title>
        <authorList>
            <person name="Nesbo C.L."/>
            <person name="Charchuk R."/>
            <person name="Chow K."/>
        </authorList>
    </citation>
    <scope>NUCLEOTIDE SEQUENCE [LARGE SCALE GENOMIC DNA]</scope>
    <source>
        <strain evidence="19">DSM 13574</strain>
    </source>
</reference>
<dbReference type="InterPro" id="IPR003593">
    <property type="entry name" value="AAA+_ATPase"/>
</dbReference>
<evidence type="ECO:0000256" key="3">
    <source>
        <dbReference type="ARBA" id="ARBA00022475"/>
    </source>
</evidence>
<dbReference type="GO" id="GO:0005524">
    <property type="term" value="F:ATP binding"/>
    <property type="evidence" value="ECO:0007669"/>
    <property type="project" value="UniProtKB-UniRule"/>
</dbReference>
<dbReference type="Gene3D" id="1.20.58.760">
    <property type="entry name" value="Peptidase M41"/>
    <property type="match status" value="1"/>
</dbReference>
<dbReference type="SUPFAM" id="SSF140990">
    <property type="entry name" value="FtsH protease domain-like"/>
    <property type="match status" value="1"/>
</dbReference>
<dbReference type="Proteomes" id="UP000236434">
    <property type="component" value="Unassembled WGS sequence"/>
</dbReference>
<dbReference type="GO" id="GO:0004222">
    <property type="term" value="F:metalloendopeptidase activity"/>
    <property type="evidence" value="ECO:0007669"/>
    <property type="project" value="InterPro"/>
</dbReference>
<keyword evidence="11 16" id="KW-0067">ATP-binding</keyword>
<gene>
    <name evidence="16" type="primary">ftsH</name>
    <name evidence="19" type="ORF">X929_02905</name>
</gene>
<comment type="subunit">
    <text evidence="16">Homohexamer.</text>
</comment>
<comment type="similarity">
    <text evidence="15 16">In the central section; belongs to the AAA ATPase family.</text>
</comment>
<dbReference type="Gene3D" id="1.10.8.60">
    <property type="match status" value="1"/>
</dbReference>
<evidence type="ECO:0000256" key="11">
    <source>
        <dbReference type="ARBA" id="ARBA00022840"/>
    </source>
</evidence>
<dbReference type="InterPro" id="IPR027417">
    <property type="entry name" value="P-loop_NTPase"/>
</dbReference>
<evidence type="ECO:0000256" key="13">
    <source>
        <dbReference type="ARBA" id="ARBA00023049"/>
    </source>
</evidence>
<dbReference type="Pfam" id="PF00004">
    <property type="entry name" value="AAA"/>
    <property type="match status" value="1"/>
</dbReference>
<comment type="caution">
    <text evidence="19">The sequence shown here is derived from an EMBL/GenBank/DDBJ whole genome shotgun (WGS) entry which is preliminary data.</text>
</comment>
<evidence type="ECO:0000256" key="6">
    <source>
        <dbReference type="ARBA" id="ARBA00022692"/>
    </source>
</evidence>
<sequence length="645" mass="72441">MQNKRNQPRVFWLLLIYITIGIFIYVGVNSLIGTQDVSKIEYSELVQMLEDKKIVSLEIEDSGYARAKDQRGLYYETYAPNLLSDQQYVYGLANQGIEIKYVRSLENSWWISILTFLLPVFLLIFLFTLLFRSSAGGANQGMNFIKSPAKKYDPKKTRTTFKDVAGVKEAKEELTDVVKFLKDPKAFNRLGARMPKGVLLVGEPGTGKTLLARAVAGEADVPFFYISGSDFVELFVGVGAARVRDLFNQAKANAPAIIFIDEIDAVGRQRGAGLGGGHDEREQTLNSILVEMDGFDPSIGIIVMAATNRPDVLDKALLRPGRFDKKVVIDRPDAEGRKEILKIHFRGKKIAPDVDLEVLARATPGFVGADLENLVNEAALLAARNGEKFITMKDCEEAIERVIVGPERKTRVLSDQEKEVVAYHELGHAILGTFLPNADPVHKVTIIPRGYAALGYTLQLPSEDRYLMNKSEILDDIAVMLAGRAAEEIIFDEITSGAENDLKRATEMARRMVESFGMSEKIGPVAWASESEETFLARELFREKNYSDETAKELDSEVKQIINKSYEKAKSILLENKEKLQLIAQYLLKKETITGEELSELLRKDTDDLKEYIEHFGVSPTREEEKVVNYEYLSRENNLIERKGI</sequence>
<evidence type="ECO:0000256" key="8">
    <source>
        <dbReference type="ARBA" id="ARBA00022741"/>
    </source>
</evidence>
<dbReference type="Pfam" id="PF01434">
    <property type="entry name" value="Peptidase_M41"/>
    <property type="match status" value="1"/>
</dbReference>
<evidence type="ECO:0000256" key="9">
    <source>
        <dbReference type="ARBA" id="ARBA00022801"/>
    </source>
</evidence>
<comment type="similarity">
    <text evidence="2 16">In the C-terminal section; belongs to the peptidase M41 family.</text>
</comment>
<dbReference type="PANTHER" id="PTHR23076:SF97">
    <property type="entry name" value="ATP-DEPENDENT ZINC METALLOPROTEASE YME1L1"/>
    <property type="match status" value="1"/>
</dbReference>
<dbReference type="Gene3D" id="3.30.720.210">
    <property type="match status" value="1"/>
</dbReference>
<name>A0A2K1P4I0_9BACT</name>
<keyword evidence="10 16" id="KW-0862">Zinc</keyword>
<dbReference type="NCBIfam" id="TIGR01241">
    <property type="entry name" value="FtsH_fam"/>
    <property type="match status" value="1"/>
</dbReference>
<feature type="transmembrane region" description="Helical" evidence="16">
    <location>
        <begin position="109"/>
        <end position="131"/>
    </location>
</feature>
<dbReference type="InterPro" id="IPR003959">
    <property type="entry name" value="ATPase_AAA_core"/>
</dbReference>
<dbReference type="Gene3D" id="3.40.50.300">
    <property type="entry name" value="P-loop containing nucleotide triphosphate hydrolases"/>
    <property type="match status" value="1"/>
</dbReference>
<evidence type="ECO:0000256" key="7">
    <source>
        <dbReference type="ARBA" id="ARBA00022723"/>
    </source>
</evidence>
<dbReference type="SMART" id="SM00382">
    <property type="entry name" value="AAA"/>
    <property type="match status" value="1"/>
</dbReference>
<dbReference type="InterPro" id="IPR037219">
    <property type="entry name" value="Peptidase_M41-like"/>
</dbReference>
<dbReference type="InterPro" id="IPR041569">
    <property type="entry name" value="AAA_lid_3"/>
</dbReference>
<feature type="transmembrane region" description="Helical" evidence="16">
    <location>
        <begin position="12"/>
        <end position="32"/>
    </location>
</feature>
<keyword evidence="4" id="KW-0997">Cell inner membrane</keyword>
<evidence type="ECO:0000256" key="5">
    <source>
        <dbReference type="ARBA" id="ARBA00022670"/>
    </source>
</evidence>
<dbReference type="InterPro" id="IPR011546">
    <property type="entry name" value="Pept_M41_FtsH_extracell"/>
</dbReference>
<feature type="domain" description="AAA+ ATPase" evidence="18">
    <location>
        <begin position="194"/>
        <end position="333"/>
    </location>
</feature>
<evidence type="ECO:0000256" key="12">
    <source>
        <dbReference type="ARBA" id="ARBA00022989"/>
    </source>
</evidence>
<keyword evidence="5 16" id="KW-0645">Protease</keyword>
<keyword evidence="19" id="KW-0131">Cell cycle</keyword>
<dbReference type="HAMAP" id="MF_01458">
    <property type="entry name" value="FtsH"/>
    <property type="match status" value="1"/>
</dbReference>
<keyword evidence="7 16" id="KW-0479">Metal-binding</keyword>
<keyword evidence="14 16" id="KW-0472">Membrane</keyword>
<dbReference type="InterPro" id="IPR000642">
    <property type="entry name" value="Peptidase_M41"/>
</dbReference>
<evidence type="ECO:0000259" key="18">
    <source>
        <dbReference type="SMART" id="SM00382"/>
    </source>
</evidence>
<dbReference type="GO" id="GO:0051301">
    <property type="term" value="P:cell division"/>
    <property type="evidence" value="ECO:0007669"/>
    <property type="project" value="UniProtKB-KW"/>
</dbReference>
<feature type="binding site" evidence="16">
    <location>
        <position position="424"/>
    </location>
    <ligand>
        <name>Zn(2+)</name>
        <dbReference type="ChEBI" id="CHEBI:29105"/>
        <note>catalytic</note>
    </ligand>
</feature>
<dbReference type="FunFam" id="3.40.50.300:FF:000001">
    <property type="entry name" value="ATP-dependent zinc metalloprotease FtsH"/>
    <property type="match status" value="1"/>
</dbReference>
<keyword evidence="3 16" id="KW-1003">Cell membrane</keyword>
<dbReference type="Pfam" id="PF06480">
    <property type="entry name" value="FtsH_ext"/>
    <property type="match status" value="1"/>
</dbReference>
<protein>
    <recommendedName>
        <fullName evidence="16">ATP-dependent zinc metalloprotease FtsH</fullName>
        <ecNumber evidence="16">3.4.24.-</ecNumber>
    </recommendedName>
</protein>
<dbReference type="Pfam" id="PF17862">
    <property type="entry name" value="AAA_lid_3"/>
    <property type="match status" value="1"/>
</dbReference>
<accession>A0A2K1P4I0</accession>
<dbReference type="PANTHER" id="PTHR23076">
    <property type="entry name" value="METALLOPROTEASE M41 FTSH"/>
    <property type="match status" value="1"/>
</dbReference>
<organism evidence="19">
    <name type="scientific">Petrotoga olearia DSM 13574</name>
    <dbReference type="NCBI Taxonomy" id="1122955"/>
    <lineage>
        <taxon>Bacteria</taxon>
        <taxon>Thermotogati</taxon>
        <taxon>Thermotogota</taxon>
        <taxon>Thermotogae</taxon>
        <taxon>Petrotogales</taxon>
        <taxon>Petrotogaceae</taxon>
        <taxon>Petrotoga</taxon>
    </lineage>
</organism>
<dbReference type="GO" id="GO:0005886">
    <property type="term" value="C:plasma membrane"/>
    <property type="evidence" value="ECO:0007669"/>
    <property type="project" value="UniProtKB-SubCell"/>
</dbReference>
<keyword evidence="12 16" id="KW-1133">Transmembrane helix</keyword>
<dbReference type="EMBL" id="AZRL01000004">
    <property type="protein sequence ID" value="PNR97692.1"/>
    <property type="molecule type" value="Genomic_DNA"/>
</dbReference>
<dbReference type="GO" id="GO:0006508">
    <property type="term" value="P:proteolysis"/>
    <property type="evidence" value="ECO:0007669"/>
    <property type="project" value="UniProtKB-KW"/>
</dbReference>
<dbReference type="AlphaFoldDB" id="A0A2K1P4I0"/>
<evidence type="ECO:0000256" key="17">
    <source>
        <dbReference type="RuleBase" id="RU003651"/>
    </source>
</evidence>
<dbReference type="CDD" id="cd19501">
    <property type="entry name" value="RecA-like_FtsH"/>
    <property type="match status" value="1"/>
</dbReference>
<keyword evidence="13 16" id="KW-0482">Metalloprotease</keyword>
<feature type="active site" evidence="16">
    <location>
        <position position="425"/>
    </location>
</feature>
<dbReference type="SUPFAM" id="SSF52540">
    <property type="entry name" value="P-loop containing nucleoside triphosphate hydrolases"/>
    <property type="match status" value="1"/>
</dbReference>
<evidence type="ECO:0000256" key="15">
    <source>
        <dbReference type="ARBA" id="ARBA00061570"/>
    </source>
</evidence>
<dbReference type="InterPro" id="IPR003960">
    <property type="entry name" value="ATPase_AAA_CS"/>
</dbReference>